<keyword evidence="6 8" id="KW-0663">Pyridoxal phosphate</keyword>
<evidence type="ECO:0000259" key="9">
    <source>
        <dbReference type="Pfam" id="PF00266"/>
    </source>
</evidence>
<dbReference type="PIRSF" id="PIRSF000524">
    <property type="entry name" value="SPT"/>
    <property type="match status" value="1"/>
</dbReference>
<dbReference type="InterPro" id="IPR015422">
    <property type="entry name" value="PyrdxlP-dep_Trfase_small"/>
</dbReference>
<dbReference type="GO" id="GO:0004760">
    <property type="term" value="F:L-serine-pyruvate transaminase activity"/>
    <property type="evidence" value="ECO:0007669"/>
    <property type="project" value="TreeGrafter"/>
</dbReference>
<accession>A0A9P5RXC2</accession>
<protein>
    <recommendedName>
        <fullName evidence="3">alanine--glyoxylate transaminase</fullName>
        <ecNumber evidence="3">2.6.1.44</ecNumber>
    </recommendedName>
</protein>
<evidence type="ECO:0000256" key="5">
    <source>
        <dbReference type="ARBA" id="ARBA00022679"/>
    </source>
</evidence>
<evidence type="ECO:0000256" key="3">
    <source>
        <dbReference type="ARBA" id="ARBA00013049"/>
    </source>
</evidence>
<gene>
    <name evidence="10" type="ORF">BG015_008429</name>
</gene>
<dbReference type="OrthoDB" id="24581at2759"/>
<evidence type="ECO:0000256" key="2">
    <source>
        <dbReference type="ARBA" id="ARBA00009236"/>
    </source>
</evidence>
<sequence>MDQPKANLVPGPTVVPQYLLERYTNTFYGSGDLHKECLGTYNSCCSQLEGLLGFQTAKDQGGSIVIMSGEGMVGLWGGLKSVIPWPFQYSTVDGVSKLVEVIGERKYRVLTVGNGVYGCGMREMVEGLRYPNLEVRAVDSAWDQPVDVKKAVEVIRDWQPDLVTMVHCDTPTGTLNSEAVRLVGQACANSEALFYVDVVSSAGAVPVDISGWSIDIGLLGSQKALSLEPSLGIVTVSAKAWKQIEKVNYGGYDALLPFKSLQKSGVFPYTPLWSALDAMQLQLKTIYGAHNELTEQVYKRHEEVAQYCRERVKNMGLKLWWDDQYAGFNSPSVTAIRVPENTTWEELDQKLRKEGVVFGGSYGETANALFRVGHMGTQADMKTVTYALDVLEKVISQK</sequence>
<dbReference type="Gene3D" id="3.90.1150.10">
    <property type="entry name" value="Aspartate Aminotransferase, domain 1"/>
    <property type="match status" value="1"/>
</dbReference>
<reference evidence="10" key="1">
    <citation type="journal article" date="2020" name="Fungal Divers.">
        <title>Resolving the Mortierellaceae phylogeny through synthesis of multi-gene phylogenetics and phylogenomics.</title>
        <authorList>
            <person name="Vandepol N."/>
            <person name="Liber J."/>
            <person name="Desiro A."/>
            <person name="Na H."/>
            <person name="Kennedy M."/>
            <person name="Barry K."/>
            <person name="Grigoriev I.V."/>
            <person name="Miller A.N."/>
            <person name="O'Donnell K."/>
            <person name="Stajich J.E."/>
            <person name="Bonito G."/>
        </authorList>
    </citation>
    <scope>NUCLEOTIDE SEQUENCE</scope>
    <source>
        <strain evidence="10">NRRL 6426</strain>
    </source>
</reference>
<dbReference type="EMBL" id="JAAAUQ010000491">
    <property type="protein sequence ID" value="KAF9149753.1"/>
    <property type="molecule type" value="Genomic_DNA"/>
</dbReference>
<dbReference type="GO" id="GO:0005777">
    <property type="term" value="C:peroxisome"/>
    <property type="evidence" value="ECO:0007669"/>
    <property type="project" value="TreeGrafter"/>
</dbReference>
<dbReference type="AlphaFoldDB" id="A0A9P5RXC2"/>
<dbReference type="GO" id="GO:0019265">
    <property type="term" value="P:glycine biosynthetic process, by transamination of glyoxylate"/>
    <property type="evidence" value="ECO:0007669"/>
    <property type="project" value="TreeGrafter"/>
</dbReference>
<dbReference type="InterPro" id="IPR024169">
    <property type="entry name" value="SP_NH2Trfase/AEP_transaminase"/>
</dbReference>
<dbReference type="PANTHER" id="PTHR21152">
    <property type="entry name" value="AMINOTRANSFERASE CLASS V"/>
    <property type="match status" value="1"/>
</dbReference>
<dbReference type="InterPro" id="IPR000192">
    <property type="entry name" value="Aminotrans_V_dom"/>
</dbReference>
<feature type="modified residue" description="N6-(pyridoxal phosphate)lysine" evidence="8">
    <location>
        <position position="223"/>
    </location>
</feature>
<evidence type="ECO:0000256" key="6">
    <source>
        <dbReference type="ARBA" id="ARBA00022898"/>
    </source>
</evidence>
<dbReference type="EC" id="2.6.1.44" evidence="3"/>
<dbReference type="GO" id="GO:0008453">
    <property type="term" value="F:alanine-glyoxylate transaminase activity"/>
    <property type="evidence" value="ECO:0007669"/>
    <property type="project" value="UniProtKB-EC"/>
</dbReference>
<dbReference type="Proteomes" id="UP000748756">
    <property type="component" value="Unassembled WGS sequence"/>
</dbReference>
<proteinExistence type="inferred from homology"/>
<comment type="similarity">
    <text evidence="2">Belongs to the class-V pyridoxal-phosphate-dependent aminotransferase family.</text>
</comment>
<evidence type="ECO:0000256" key="4">
    <source>
        <dbReference type="ARBA" id="ARBA00022576"/>
    </source>
</evidence>
<comment type="caution">
    <text evidence="10">The sequence shown here is derived from an EMBL/GenBank/DDBJ whole genome shotgun (WGS) entry which is preliminary data.</text>
</comment>
<dbReference type="Pfam" id="PF00266">
    <property type="entry name" value="Aminotran_5"/>
    <property type="match status" value="1"/>
</dbReference>
<evidence type="ECO:0000313" key="10">
    <source>
        <dbReference type="EMBL" id="KAF9149753.1"/>
    </source>
</evidence>
<evidence type="ECO:0000313" key="11">
    <source>
        <dbReference type="Proteomes" id="UP000748756"/>
    </source>
</evidence>
<evidence type="ECO:0000256" key="1">
    <source>
        <dbReference type="ARBA" id="ARBA00001933"/>
    </source>
</evidence>
<dbReference type="InterPro" id="IPR015421">
    <property type="entry name" value="PyrdxlP-dep_Trfase_major"/>
</dbReference>
<comment type="cofactor">
    <cofactor evidence="1 8">
        <name>pyridoxal 5'-phosphate</name>
        <dbReference type="ChEBI" id="CHEBI:597326"/>
    </cofactor>
</comment>
<feature type="binding site" evidence="7">
    <location>
        <position position="371"/>
    </location>
    <ligand>
        <name>substrate</name>
    </ligand>
</feature>
<feature type="domain" description="Aminotransferase class V" evidence="9">
    <location>
        <begin position="132"/>
        <end position="356"/>
    </location>
</feature>
<dbReference type="PANTHER" id="PTHR21152:SF24">
    <property type="entry name" value="ALANINE--GLYOXYLATE AMINOTRANSFERASE 1"/>
    <property type="match status" value="1"/>
</dbReference>
<evidence type="ECO:0000256" key="7">
    <source>
        <dbReference type="PIRSR" id="PIRSR000524-1"/>
    </source>
</evidence>
<keyword evidence="4" id="KW-0032">Aminotransferase</keyword>
<name>A0A9P5RXC2_9FUNG</name>
<dbReference type="Gene3D" id="3.40.640.10">
    <property type="entry name" value="Type I PLP-dependent aspartate aminotransferase-like (Major domain)"/>
    <property type="match status" value="1"/>
</dbReference>
<organism evidence="10 11">
    <name type="scientific">Linnemannia schmuckeri</name>
    <dbReference type="NCBI Taxonomy" id="64567"/>
    <lineage>
        <taxon>Eukaryota</taxon>
        <taxon>Fungi</taxon>
        <taxon>Fungi incertae sedis</taxon>
        <taxon>Mucoromycota</taxon>
        <taxon>Mortierellomycotina</taxon>
        <taxon>Mortierellomycetes</taxon>
        <taxon>Mortierellales</taxon>
        <taxon>Mortierellaceae</taxon>
        <taxon>Linnemannia</taxon>
    </lineage>
</organism>
<dbReference type="InterPro" id="IPR015424">
    <property type="entry name" value="PyrdxlP-dep_Trfase"/>
</dbReference>
<dbReference type="SUPFAM" id="SSF53383">
    <property type="entry name" value="PLP-dependent transferases"/>
    <property type="match status" value="1"/>
</dbReference>
<keyword evidence="5" id="KW-0808">Transferase</keyword>
<keyword evidence="11" id="KW-1185">Reference proteome</keyword>
<evidence type="ECO:0000256" key="8">
    <source>
        <dbReference type="PIRSR" id="PIRSR000524-50"/>
    </source>
</evidence>